<dbReference type="PANTHER" id="PTHR30345:SF0">
    <property type="entry name" value="DNA DAMAGE-REPAIR_TOLERATION PROTEIN DRT102"/>
    <property type="match status" value="1"/>
</dbReference>
<evidence type="ECO:0000313" key="5">
    <source>
        <dbReference type="Proteomes" id="UP000007013"/>
    </source>
</evidence>
<dbReference type="InterPro" id="IPR004785">
    <property type="entry name" value="RpiB"/>
</dbReference>
<dbReference type="KEGG" id="ote:Oter_4198"/>
<dbReference type="GO" id="GO:0009052">
    <property type="term" value="P:pentose-phosphate shunt, non-oxidative branch"/>
    <property type="evidence" value="ECO:0007669"/>
    <property type="project" value="TreeGrafter"/>
</dbReference>
<dbReference type="HOGENOM" id="CLU_091396_4_1_0"/>
<feature type="binding site" evidence="3">
    <location>
        <begin position="11"/>
        <end position="12"/>
    </location>
    <ligand>
        <name>D-ribulose 5-phosphate</name>
        <dbReference type="ChEBI" id="CHEBI:58121"/>
    </ligand>
</feature>
<feature type="binding site" evidence="3">
    <location>
        <position position="102"/>
    </location>
    <ligand>
        <name>D-ribulose 5-phosphate</name>
        <dbReference type="ChEBI" id="CHEBI:58121"/>
    </ligand>
</feature>
<accession>B1ZNY2</accession>
<comment type="similarity">
    <text evidence="1">Belongs to the LacAB/RpiB family.</text>
</comment>
<dbReference type="Gene3D" id="3.40.1400.10">
    <property type="entry name" value="Sugar-phosphate isomerase, RpiB/LacA/LacB"/>
    <property type="match status" value="1"/>
</dbReference>
<dbReference type="OrthoDB" id="1778624at2"/>
<dbReference type="EMBL" id="CP001032">
    <property type="protein sequence ID" value="ACB77471.1"/>
    <property type="molecule type" value="Genomic_DNA"/>
</dbReference>
<dbReference type="eggNOG" id="COG0698">
    <property type="taxonomic scope" value="Bacteria"/>
</dbReference>
<protein>
    <submittedName>
        <fullName evidence="4">Sugar-phosphate isomerase, RpiB/LacA/LacB family</fullName>
    </submittedName>
</protein>
<dbReference type="InterPro" id="IPR003500">
    <property type="entry name" value="RpiB_LacA_LacB"/>
</dbReference>
<dbReference type="NCBIfam" id="TIGR01120">
    <property type="entry name" value="rpiB"/>
    <property type="match status" value="1"/>
</dbReference>
<dbReference type="Pfam" id="PF02502">
    <property type="entry name" value="LacAB_rpiB"/>
    <property type="match status" value="1"/>
</dbReference>
<dbReference type="SUPFAM" id="SSF89623">
    <property type="entry name" value="Ribose/Galactose isomerase RpiB/AlsB"/>
    <property type="match status" value="1"/>
</dbReference>
<dbReference type="InterPro" id="IPR036569">
    <property type="entry name" value="RpiB_LacA_LacB_sf"/>
</dbReference>
<name>B1ZNY2_OPITP</name>
<feature type="binding site" evidence="3">
    <location>
        <position position="112"/>
    </location>
    <ligand>
        <name>D-ribulose 5-phosphate</name>
        <dbReference type="ChEBI" id="CHEBI:58121"/>
    </ligand>
</feature>
<feature type="binding site" evidence="3">
    <location>
        <position position="135"/>
    </location>
    <ligand>
        <name>D-ribulose 5-phosphate</name>
        <dbReference type="ChEBI" id="CHEBI:58121"/>
    </ligand>
</feature>
<proteinExistence type="inferred from homology"/>
<dbReference type="PIRSF" id="PIRSF005384">
    <property type="entry name" value="RpiB_LacA_B"/>
    <property type="match status" value="1"/>
</dbReference>
<evidence type="ECO:0000256" key="2">
    <source>
        <dbReference type="ARBA" id="ARBA00023235"/>
    </source>
</evidence>
<feature type="binding site" evidence="3">
    <location>
        <begin position="69"/>
        <end position="73"/>
    </location>
    <ligand>
        <name>D-ribulose 5-phosphate</name>
        <dbReference type="ChEBI" id="CHEBI:58121"/>
    </ligand>
</feature>
<sequence>MKTFTIAIGSDHAGFAYKEALRAALTADGHKVRDFGTYSDAACDYPDFIRPVAEAVARGEFERGIVLGGSGNGEAIVANRVRGVRCGLCWNEQVAKWNRSHNDGNVLSIGQRTISEAEAIQIARVWLATEFEGGRHAARIAKIDR</sequence>
<feature type="binding site" evidence="3">
    <location>
        <position position="139"/>
    </location>
    <ligand>
        <name>D-ribulose 5-phosphate</name>
        <dbReference type="ChEBI" id="CHEBI:58121"/>
    </ligand>
</feature>
<keyword evidence="2 4" id="KW-0413">Isomerase</keyword>
<evidence type="ECO:0000313" key="4">
    <source>
        <dbReference type="EMBL" id="ACB77471.1"/>
    </source>
</evidence>
<dbReference type="AlphaFoldDB" id="B1ZNY2"/>
<dbReference type="STRING" id="452637.Oter_4198"/>
<evidence type="ECO:0000256" key="1">
    <source>
        <dbReference type="ARBA" id="ARBA00008754"/>
    </source>
</evidence>
<dbReference type="GO" id="GO:0004751">
    <property type="term" value="F:ribose-5-phosphate isomerase activity"/>
    <property type="evidence" value="ECO:0007669"/>
    <property type="project" value="TreeGrafter"/>
</dbReference>
<evidence type="ECO:0000256" key="3">
    <source>
        <dbReference type="PIRSR" id="PIRSR005384-2"/>
    </source>
</evidence>
<dbReference type="NCBIfam" id="TIGR00689">
    <property type="entry name" value="rpiB_lacA_lacB"/>
    <property type="match status" value="1"/>
</dbReference>
<keyword evidence="5" id="KW-1185">Reference proteome</keyword>
<dbReference type="PANTHER" id="PTHR30345">
    <property type="entry name" value="RIBOSE-5-PHOSPHATE ISOMERASE B"/>
    <property type="match status" value="1"/>
</dbReference>
<dbReference type="GO" id="GO:0019316">
    <property type="term" value="P:D-allose catabolic process"/>
    <property type="evidence" value="ECO:0007669"/>
    <property type="project" value="TreeGrafter"/>
</dbReference>
<dbReference type="Proteomes" id="UP000007013">
    <property type="component" value="Chromosome"/>
</dbReference>
<organism evidence="4 5">
    <name type="scientific">Opitutus terrae (strain DSM 11246 / JCM 15787 / PB90-1)</name>
    <dbReference type="NCBI Taxonomy" id="452637"/>
    <lineage>
        <taxon>Bacteria</taxon>
        <taxon>Pseudomonadati</taxon>
        <taxon>Verrucomicrobiota</taxon>
        <taxon>Opitutia</taxon>
        <taxon>Opitutales</taxon>
        <taxon>Opitutaceae</taxon>
        <taxon>Opitutus</taxon>
    </lineage>
</organism>
<reference evidence="4 5" key="1">
    <citation type="journal article" date="2011" name="J. Bacteriol.">
        <title>Genome sequence of the verrucomicrobium Opitutus terrae PB90-1, an abundant inhabitant of rice paddy soil ecosystems.</title>
        <authorList>
            <person name="van Passel M.W."/>
            <person name="Kant R."/>
            <person name="Palva A."/>
            <person name="Copeland A."/>
            <person name="Lucas S."/>
            <person name="Lapidus A."/>
            <person name="Glavina del Rio T."/>
            <person name="Pitluck S."/>
            <person name="Goltsman E."/>
            <person name="Clum A."/>
            <person name="Sun H."/>
            <person name="Schmutz J."/>
            <person name="Larimer F.W."/>
            <person name="Land M.L."/>
            <person name="Hauser L."/>
            <person name="Kyrpides N."/>
            <person name="Mikhailova N."/>
            <person name="Richardson P.P."/>
            <person name="Janssen P.H."/>
            <person name="de Vos W.M."/>
            <person name="Smidt H."/>
        </authorList>
    </citation>
    <scope>NUCLEOTIDE SEQUENCE [LARGE SCALE GENOMIC DNA]</scope>
    <source>
        <strain evidence="5">DSM 11246 / JCM 15787 / PB90-1</strain>
    </source>
</reference>
<dbReference type="NCBIfam" id="NF004051">
    <property type="entry name" value="PRK05571.1"/>
    <property type="match status" value="1"/>
</dbReference>
<gene>
    <name evidence="4" type="ordered locus">Oter_4198</name>
</gene>
<dbReference type="RefSeq" id="WP_012376999.1">
    <property type="nucleotide sequence ID" value="NC_010571.1"/>
</dbReference>